<keyword evidence="4" id="KW-1003">Cell membrane</keyword>
<dbReference type="GO" id="GO:0022904">
    <property type="term" value="P:respiratory electron transport chain"/>
    <property type="evidence" value="ECO:0007669"/>
    <property type="project" value="InterPro"/>
</dbReference>
<dbReference type="InterPro" id="IPR011577">
    <property type="entry name" value="Cyt_b561_bac/Ni-Hgenase"/>
</dbReference>
<keyword evidence="16" id="KW-1185">Reference proteome</keyword>
<dbReference type="RefSeq" id="WP_214361301.1">
    <property type="nucleotide sequence ID" value="NZ_JAEKFT010000009.1"/>
</dbReference>
<dbReference type="AlphaFoldDB" id="A0A944DEW7"/>
<dbReference type="GO" id="GO:0009055">
    <property type="term" value="F:electron transfer activity"/>
    <property type="evidence" value="ECO:0007669"/>
    <property type="project" value="InterPro"/>
</dbReference>
<evidence type="ECO:0000256" key="5">
    <source>
        <dbReference type="ARBA" id="ARBA00022617"/>
    </source>
</evidence>
<sequence length="177" mass="19579">MSTRYGRVAMGLHWLMAVLVIGMIGWGMWMADLPKGPERGWAFGIHKSFGLLALLLIAVRLGWRIGHRPPPNPALTGLETRLANATHHLLYTLLVLVPAMGLTSVNFTKYPLKFFGIPLPKPGWPDETLNALFSSTHKVLAWTLAALIVLHVAAAIRHALRRDGTLQRMLPARRGAE</sequence>
<dbReference type="PANTHER" id="PTHR30529">
    <property type="entry name" value="CYTOCHROME B561"/>
    <property type="match status" value="1"/>
</dbReference>
<feature type="transmembrane region" description="Helical" evidence="13">
    <location>
        <begin position="12"/>
        <end position="29"/>
    </location>
</feature>
<feature type="transmembrane region" description="Helical" evidence="13">
    <location>
        <begin position="139"/>
        <end position="160"/>
    </location>
</feature>
<comment type="cofactor">
    <cofactor evidence="1">
        <name>heme b</name>
        <dbReference type="ChEBI" id="CHEBI:60344"/>
    </cofactor>
</comment>
<keyword evidence="7" id="KW-0479">Metal-binding</keyword>
<dbReference type="GO" id="GO:0005886">
    <property type="term" value="C:plasma membrane"/>
    <property type="evidence" value="ECO:0007669"/>
    <property type="project" value="UniProtKB-SubCell"/>
</dbReference>
<dbReference type="Pfam" id="PF01292">
    <property type="entry name" value="Ni_hydr_CYTB"/>
    <property type="match status" value="1"/>
</dbReference>
<keyword evidence="10" id="KW-0408">Iron</keyword>
<feature type="transmembrane region" description="Helical" evidence="13">
    <location>
        <begin position="41"/>
        <end position="63"/>
    </location>
</feature>
<protein>
    <submittedName>
        <fullName evidence="15">Cytochrome b</fullName>
    </submittedName>
</protein>
<keyword evidence="3" id="KW-0813">Transport</keyword>
<dbReference type="GO" id="GO:0046872">
    <property type="term" value="F:metal ion binding"/>
    <property type="evidence" value="ECO:0007669"/>
    <property type="project" value="UniProtKB-KW"/>
</dbReference>
<evidence type="ECO:0000256" key="8">
    <source>
        <dbReference type="ARBA" id="ARBA00022982"/>
    </source>
</evidence>
<evidence type="ECO:0000256" key="6">
    <source>
        <dbReference type="ARBA" id="ARBA00022692"/>
    </source>
</evidence>
<dbReference type="InterPro" id="IPR052168">
    <property type="entry name" value="Cytochrome_b561_oxidase"/>
</dbReference>
<evidence type="ECO:0000256" key="7">
    <source>
        <dbReference type="ARBA" id="ARBA00022723"/>
    </source>
</evidence>
<feature type="domain" description="Cytochrome b561 bacterial/Ni-hydrogenase" evidence="14">
    <location>
        <begin position="4"/>
        <end position="171"/>
    </location>
</feature>
<evidence type="ECO:0000256" key="9">
    <source>
        <dbReference type="ARBA" id="ARBA00022989"/>
    </source>
</evidence>
<accession>A0A944DEW7</accession>
<evidence type="ECO:0000256" key="13">
    <source>
        <dbReference type="SAM" id="Phobius"/>
    </source>
</evidence>
<dbReference type="Proteomes" id="UP000694660">
    <property type="component" value="Unassembled WGS sequence"/>
</dbReference>
<dbReference type="Gene3D" id="1.20.950.20">
    <property type="entry name" value="Transmembrane di-heme cytochromes, Chain C"/>
    <property type="match status" value="1"/>
</dbReference>
<evidence type="ECO:0000259" key="14">
    <source>
        <dbReference type="Pfam" id="PF01292"/>
    </source>
</evidence>
<organism evidence="15 16">
    <name type="scientific">Denitromonas iodatirespirans</name>
    <dbReference type="NCBI Taxonomy" id="2795389"/>
    <lineage>
        <taxon>Bacteria</taxon>
        <taxon>Pseudomonadati</taxon>
        <taxon>Pseudomonadota</taxon>
        <taxon>Betaproteobacteria</taxon>
        <taxon>Rhodocyclales</taxon>
        <taxon>Zoogloeaceae</taxon>
        <taxon>Denitromonas</taxon>
    </lineage>
</organism>
<dbReference type="GO" id="GO:0020037">
    <property type="term" value="F:heme binding"/>
    <property type="evidence" value="ECO:0007669"/>
    <property type="project" value="TreeGrafter"/>
</dbReference>
<dbReference type="InterPro" id="IPR016174">
    <property type="entry name" value="Di-haem_cyt_TM"/>
</dbReference>
<evidence type="ECO:0000256" key="2">
    <source>
        <dbReference type="ARBA" id="ARBA00004651"/>
    </source>
</evidence>
<evidence type="ECO:0000256" key="11">
    <source>
        <dbReference type="ARBA" id="ARBA00023136"/>
    </source>
</evidence>
<evidence type="ECO:0000313" key="15">
    <source>
        <dbReference type="EMBL" id="MBT0961548.1"/>
    </source>
</evidence>
<evidence type="ECO:0000313" key="16">
    <source>
        <dbReference type="Proteomes" id="UP000694660"/>
    </source>
</evidence>
<reference evidence="16" key="1">
    <citation type="journal article" date="2022" name="ISME J.">
        <title>Genetic and phylogenetic analysis of dissimilatory iodate-reducing bacteria identifies potential niches across the world's oceans.</title>
        <authorList>
            <person name="Reyes-Umana V."/>
            <person name="Henning Z."/>
            <person name="Lee K."/>
            <person name="Barnum T.P."/>
            <person name="Coates J.D."/>
        </authorList>
    </citation>
    <scope>NUCLEOTIDE SEQUENCE [LARGE SCALE GENOMIC DNA]</scope>
    <source>
        <strain evidence="16">IR12</strain>
    </source>
</reference>
<evidence type="ECO:0000256" key="3">
    <source>
        <dbReference type="ARBA" id="ARBA00022448"/>
    </source>
</evidence>
<comment type="subcellular location">
    <subcellularLocation>
        <location evidence="2">Cell membrane</location>
        <topology evidence="2">Multi-pass membrane protein</topology>
    </subcellularLocation>
</comment>
<evidence type="ECO:0000256" key="12">
    <source>
        <dbReference type="ARBA" id="ARBA00037975"/>
    </source>
</evidence>
<keyword evidence="9 13" id="KW-1133">Transmembrane helix</keyword>
<comment type="caution">
    <text evidence="15">The sequence shown here is derived from an EMBL/GenBank/DDBJ whole genome shotgun (WGS) entry which is preliminary data.</text>
</comment>
<evidence type="ECO:0000256" key="4">
    <source>
        <dbReference type="ARBA" id="ARBA00022475"/>
    </source>
</evidence>
<dbReference type="EMBL" id="JAEKFT010000009">
    <property type="protein sequence ID" value="MBT0961548.1"/>
    <property type="molecule type" value="Genomic_DNA"/>
</dbReference>
<dbReference type="SUPFAM" id="SSF81342">
    <property type="entry name" value="Transmembrane di-heme cytochromes"/>
    <property type="match status" value="1"/>
</dbReference>
<proteinExistence type="inferred from homology"/>
<comment type="similarity">
    <text evidence="12">Belongs to the cytochrome b561 family.</text>
</comment>
<name>A0A944DEW7_DENI1</name>
<keyword evidence="6 13" id="KW-0812">Transmembrane</keyword>
<dbReference type="PANTHER" id="PTHR30529:SF7">
    <property type="entry name" value="CYTOCHROME B561 BACTERIAL_NI-HYDROGENASE DOMAIN-CONTAINING PROTEIN"/>
    <property type="match status" value="1"/>
</dbReference>
<evidence type="ECO:0000256" key="1">
    <source>
        <dbReference type="ARBA" id="ARBA00001970"/>
    </source>
</evidence>
<feature type="transmembrane region" description="Helical" evidence="13">
    <location>
        <begin position="89"/>
        <end position="107"/>
    </location>
</feature>
<keyword evidence="8" id="KW-0249">Electron transport</keyword>
<evidence type="ECO:0000256" key="10">
    <source>
        <dbReference type="ARBA" id="ARBA00023004"/>
    </source>
</evidence>
<gene>
    <name evidence="15" type="ORF">I8J34_10225</name>
</gene>
<keyword evidence="11 13" id="KW-0472">Membrane</keyword>
<keyword evidence="5" id="KW-0349">Heme</keyword>